<proteinExistence type="predicted"/>
<feature type="transmembrane region" description="Helical" evidence="1">
    <location>
        <begin position="28"/>
        <end position="50"/>
    </location>
</feature>
<dbReference type="Proteomes" id="UP000886852">
    <property type="component" value="Unassembled WGS sequence"/>
</dbReference>
<reference evidence="2" key="2">
    <citation type="journal article" date="2021" name="PeerJ">
        <title>Extensive microbial diversity within the chicken gut microbiome revealed by metagenomics and culture.</title>
        <authorList>
            <person name="Gilroy R."/>
            <person name="Ravi A."/>
            <person name="Getino M."/>
            <person name="Pursley I."/>
            <person name="Horton D.L."/>
            <person name="Alikhan N.F."/>
            <person name="Baker D."/>
            <person name="Gharbi K."/>
            <person name="Hall N."/>
            <person name="Watson M."/>
            <person name="Adriaenssens E.M."/>
            <person name="Foster-Nyarko E."/>
            <person name="Jarju S."/>
            <person name="Secka A."/>
            <person name="Antonio M."/>
            <person name="Oren A."/>
            <person name="Chaudhuri R.R."/>
            <person name="La Ragione R."/>
            <person name="Hildebrand F."/>
            <person name="Pallen M.J."/>
        </authorList>
    </citation>
    <scope>NUCLEOTIDE SEQUENCE</scope>
    <source>
        <strain evidence="2">ChiHjej12B11-7776</strain>
    </source>
</reference>
<organism evidence="2 3">
    <name type="scientific">Candidatus Fimimonas merdipullorum</name>
    <dbReference type="NCBI Taxonomy" id="2840822"/>
    <lineage>
        <taxon>Bacteria</taxon>
        <taxon>Pseudomonadati</taxon>
        <taxon>Myxococcota</taxon>
        <taxon>Myxococcia</taxon>
        <taxon>Myxococcales</taxon>
        <taxon>Cystobacterineae</taxon>
        <taxon>Myxococcaceae</taxon>
        <taxon>Myxococcaceae incertae sedis</taxon>
        <taxon>Candidatus Fimimonas</taxon>
    </lineage>
</organism>
<name>A0A9D1MXA4_9BACT</name>
<keyword evidence="1" id="KW-0472">Membrane</keyword>
<sequence length="138" mass="15092">MFAISVVALAIGIAAAAGAVLPLNINPAQGTLLIFSSSLAAVLTLALATIHYRITDTHIRLNVFFVDVLSGRIRLDNVLNVVKKQDKLYISYLWKGEDPVIAQIAVKPKYFDKIKNAITSANPKVRYYDETEDSSGDQ</sequence>
<keyword evidence="1" id="KW-1133">Transmembrane helix</keyword>
<dbReference type="AlphaFoldDB" id="A0A9D1MXA4"/>
<dbReference type="EMBL" id="DVOC01000054">
    <property type="protein sequence ID" value="HIU90966.1"/>
    <property type="molecule type" value="Genomic_DNA"/>
</dbReference>
<reference evidence="2" key="1">
    <citation type="submission" date="2020-10" db="EMBL/GenBank/DDBJ databases">
        <authorList>
            <person name="Gilroy R."/>
        </authorList>
    </citation>
    <scope>NUCLEOTIDE SEQUENCE</scope>
    <source>
        <strain evidence="2">ChiHjej12B11-7776</strain>
    </source>
</reference>
<gene>
    <name evidence="2" type="ORF">IAC72_03010</name>
</gene>
<evidence type="ECO:0000256" key="1">
    <source>
        <dbReference type="SAM" id="Phobius"/>
    </source>
</evidence>
<protein>
    <submittedName>
        <fullName evidence="2">Uncharacterized protein</fullName>
    </submittedName>
</protein>
<evidence type="ECO:0000313" key="2">
    <source>
        <dbReference type="EMBL" id="HIU90966.1"/>
    </source>
</evidence>
<evidence type="ECO:0000313" key="3">
    <source>
        <dbReference type="Proteomes" id="UP000886852"/>
    </source>
</evidence>
<keyword evidence="1" id="KW-0812">Transmembrane</keyword>
<comment type="caution">
    <text evidence="2">The sequence shown here is derived from an EMBL/GenBank/DDBJ whole genome shotgun (WGS) entry which is preliminary data.</text>
</comment>
<accession>A0A9D1MXA4</accession>